<organism evidence="2">
    <name type="scientific">Chromera velia CCMP2878</name>
    <dbReference type="NCBI Taxonomy" id="1169474"/>
    <lineage>
        <taxon>Eukaryota</taxon>
        <taxon>Sar</taxon>
        <taxon>Alveolata</taxon>
        <taxon>Colpodellida</taxon>
        <taxon>Chromeraceae</taxon>
        <taxon>Chromera</taxon>
    </lineage>
</organism>
<dbReference type="AlphaFoldDB" id="A0A0G4GQL0"/>
<evidence type="ECO:0000313" key="2">
    <source>
        <dbReference type="EMBL" id="CEM32731.1"/>
    </source>
</evidence>
<reference evidence="2" key="1">
    <citation type="submission" date="2014-11" db="EMBL/GenBank/DDBJ databases">
        <authorList>
            <person name="Otto D Thomas"/>
            <person name="Naeem Raeece"/>
        </authorList>
    </citation>
    <scope>NUCLEOTIDE SEQUENCE</scope>
</reference>
<feature type="compositionally biased region" description="Basic and acidic residues" evidence="1">
    <location>
        <begin position="248"/>
        <end position="267"/>
    </location>
</feature>
<evidence type="ECO:0000256" key="1">
    <source>
        <dbReference type="SAM" id="MobiDB-lite"/>
    </source>
</evidence>
<sequence length="397" mass="42230">MDRAIPTSSKICSRRWNDYVQRLHQDALQSARSRTDTSSPRGYNSRHMLVNAKKQQIAGERYAEIDYQNKEGFTSGMENSNLADYNFGKGKPNRSGVRAPGARPVPFLPRVRLLWKGEEEIDGDKFALEFVTDTATSLLEIVASPLGKAGVPARKEESTEEESGETGETSERTEENQSEEMTLGAIAAMGEGAEGKLVLHLNAEQHAAISQAYRGDYAAAVSALYFTKGPGGKPRLAIRLPSAGILNKGEEGGGEKGAGEEEKKEGEGDGPGEAEGEDTSGQGEETSGEAGEGDVDADGDGIPDTPRGETADEGDRGDQGGAASPSLLFEPACASPASSLALGGNDRGEGEEQEATLGDEWLEERAEDFVNDVKLAVLTSIQADSNQERGDEAEEEE</sequence>
<gene>
    <name evidence="2" type="ORF">Cvel_22933</name>
</gene>
<dbReference type="EMBL" id="CDMZ01001444">
    <property type="protein sequence ID" value="CEM32731.1"/>
    <property type="molecule type" value="Genomic_DNA"/>
</dbReference>
<dbReference type="VEuPathDB" id="CryptoDB:Cvel_22933"/>
<feature type="compositionally biased region" description="Low complexity" evidence="1">
    <location>
        <begin position="331"/>
        <end position="342"/>
    </location>
</feature>
<name>A0A0G4GQL0_9ALVE</name>
<feature type="region of interest" description="Disordered" evidence="1">
    <location>
        <begin position="149"/>
        <end position="179"/>
    </location>
</feature>
<protein>
    <submittedName>
        <fullName evidence="2">Uncharacterized protein</fullName>
    </submittedName>
</protein>
<proteinExistence type="predicted"/>
<feature type="compositionally biased region" description="Acidic residues" evidence="1">
    <location>
        <begin position="268"/>
        <end position="278"/>
    </location>
</feature>
<feature type="region of interest" description="Disordered" evidence="1">
    <location>
        <begin position="245"/>
        <end position="359"/>
    </location>
</feature>
<feature type="compositionally biased region" description="Acidic residues" evidence="1">
    <location>
        <begin position="291"/>
        <end position="301"/>
    </location>
</feature>
<feature type="compositionally biased region" description="Basic and acidic residues" evidence="1">
    <location>
        <begin position="306"/>
        <end position="318"/>
    </location>
</feature>
<accession>A0A0G4GQL0</accession>